<dbReference type="Gene3D" id="3.40.50.300">
    <property type="entry name" value="P-loop containing nucleotide triphosphate hydrolases"/>
    <property type="match status" value="1"/>
</dbReference>
<evidence type="ECO:0000313" key="1">
    <source>
        <dbReference type="EMBL" id="GID61499.1"/>
    </source>
</evidence>
<name>A0ABQ3XSL7_9ACTN</name>
<keyword evidence="2" id="KW-1185">Reference proteome</keyword>
<dbReference type="Proteomes" id="UP000612282">
    <property type="component" value="Unassembled WGS sequence"/>
</dbReference>
<sequence>MPKTDRCVVVAVCGSPGAGKSTVAAAVAAHLGVPLLARDEIKAGLGLSSAASADDATVRIDPDFFVAGGPFSRRAEAAMVQAARVLASSGVGLVVESSVLSRELLDGLHECQARVLAVHVVADEAVVGARLRVRAAKGWAVDEQMAAAFERGDMERAKFAPPRRRRCGHRGRHVR</sequence>
<accession>A0ABQ3XSL7</accession>
<evidence type="ECO:0000313" key="2">
    <source>
        <dbReference type="Proteomes" id="UP000612282"/>
    </source>
</evidence>
<protein>
    <recommendedName>
        <fullName evidence="3">UDP-N-acetylglucosamine kinase</fullName>
    </recommendedName>
</protein>
<evidence type="ECO:0008006" key="3">
    <source>
        <dbReference type="Google" id="ProtNLM"/>
    </source>
</evidence>
<dbReference type="RefSeq" id="WP_203809546.1">
    <property type="nucleotide sequence ID" value="NZ_BAAAQE010000105.1"/>
</dbReference>
<proteinExistence type="predicted"/>
<dbReference type="SUPFAM" id="SSF52540">
    <property type="entry name" value="P-loop containing nucleoside triphosphate hydrolases"/>
    <property type="match status" value="1"/>
</dbReference>
<dbReference type="EMBL" id="BOMG01000129">
    <property type="protein sequence ID" value="GID61499.1"/>
    <property type="molecule type" value="Genomic_DNA"/>
</dbReference>
<gene>
    <name evidence="1" type="ORF">Aco03nite_099030</name>
</gene>
<comment type="caution">
    <text evidence="1">The sequence shown here is derived from an EMBL/GenBank/DDBJ whole genome shotgun (WGS) entry which is preliminary data.</text>
</comment>
<dbReference type="Pfam" id="PF13671">
    <property type="entry name" value="AAA_33"/>
    <property type="match status" value="1"/>
</dbReference>
<dbReference type="InterPro" id="IPR027417">
    <property type="entry name" value="P-loop_NTPase"/>
</dbReference>
<organism evidence="1 2">
    <name type="scientific">Actinoplanes couchii</name>
    <dbReference type="NCBI Taxonomy" id="403638"/>
    <lineage>
        <taxon>Bacteria</taxon>
        <taxon>Bacillati</taxon>
        <taxon>Actinomycetota</taxon>
        <taxon>Actinomycetes</taxon>
        <taxon>Micromonosporales</taxon>
        <taxon>Micromonosporaceae</taxon>
        <taxon>Actinoplanes</taxon>
    </lineage>
</organism>
<reference evidence="1 2" key="1">
    <citation type="submission" date="2021-01" db="EMBL/GenBank/DDBJ databases">
        <title>Whole genome shotgun sequence of Actinoplanes couchii NBRC 106145.</title>
        <authorList>
            <person name="Komaki H."/>
            <person name="Tamura T."/>
        </authorList>
    </citation>
    <scope>NUCLEOTIDE SEQUENCE [LARGE SCALE GENOMIC DNA]</scope>
    <source>
        <strain evidence="1 2">NBRC 106145</strain>
    </source>
</reference>